<feature type="binding site" evidence="13">
    <location>
        <position position="249"/>
    </location>
    <ligand>
        <name>K(+)</name>
        <dbReference type="ChEBI" id="CHEBI:29103"/>
    </ligand>
</feature>
<feature type="binding site" evidence="13">
    <location>
        <begin position="252"/>
        <end position="253"/>
    </location>
    <ligand>
        <name>ATP</name>
        <dbReference type="ChEBI" id="CHEBI:30616"/>
    </ligand>
</feature>
<evidence type="ECO:0000256" key="6">
    <source>
        <dbReference type="ARBA" id="ARBA00022723"/>
    </source>
</evidence>
<feature type="domain" description="Carbohydrate kinase PfkB" evidence="14">
    <location>
        <begin position="5"/>
        <end position="294"/>
    </location>
</feature>
<feature type="binding site" evidence="13">
    <location>
        <position position="286"/>
    </location>
    <ligand>
        <name>K(+)</name>
        <dbReference type="ChEBI" id="CHEBI:29103"/>
    </ligand>
</feature>
<name>A0A179DFH2_9SPHI</name>
<dbReference type="GO" id="GO:0005524">
    <property type="term" value="F:ATP binding"/>
    <property type="evidence" value="ECO:0007669"/>
    <property type="project" value="UniProtKB-UniRule"/>
</dbReference>
<dbReference type="NCBIfam" id="NF008353">
    <property type="entry name" value="PRK11142.1"/>
    <property type="match status" value="1"/>
</dbReference>
<dbReference type="UniPathway" id="UPA00916">
    <property type="reaction ID" value="UER00889"/>
</dbReference>
<gene>
    <name evidence="13" type="primary">rbsK</name>
    <name evidence="15" type="ORF">A5893_09470</name>
</gene>
<keyword evidence="7 13" id="KW-0547">Nucleotide-binding</keyword>
<keyword evidence="5 13" id="KW-0808">Transferase</keyword>
<feature type="binding site" evidence="13">
    <location>
        <begin position="221"/>
        <end position="226"/>
    </location>
    <ligand>
        <name>ATP</name>
        <dbReference type="ChEBI" id="CHEBI:30616"/>
    </ligand>
</feature>
<dbReference type="GO" id="GO:0004747">
    <property type="term" value="F:ribokinase activity"/>
    <property type="evidence" value="ECO:0007669"/>
    <property type="project" value="UniProtKB-UniRule"/>
</dbReference>
<evidence type="ECO:0000256" key="11">
    <source>
        <dbReference type="ARBA" id="ARBA00022958"/>
    </source>
</evidence>
<dbReference type="Gene3D" id="3.40.1190.20">
    <property type="match status" value="1"/>
</dbReference>
<comment type="function">
    <text evidence="13">Catalyzes the phosphorylation of ribose at O-5 in a reaction requiring ATP and magnesium. The resulting D-ribose-5-phosphate can then be used either for sythesis of nucleotides, histidine, and tryptophan, or as a component of the pentose phosphate pathway.</text>
</comment>
<keyword evidence="8 13" id="KW-0418">Kinase</keyword>
<protein>
    <recommendedName>
        <fullName evidence="3 13">Ribokinase</fullName>
        <shortName evidence="13">RK</shortName>
        <ecNumber evidence="2 13">2.7.1.15</ecNumber>
    </recommendedName>
</protein>
<comment type="pathway">
    <text evidence="13">Carbohydrate metabolism; D-ribose degradation; D-ribose 5-phosphate from beta-D-ribopyranose: step 2/2.</text>
</comment>
<dbReference type="HAMAP" id="MF_01987">
    <property type="entry name" value="Ribokinase"/>
    <property type="match status" value="1"/>
</dbReference>
<feature type="active site" description="Proton acceptor" evidence="13">
    <location>
        <position position="253"/>
    </location>
</feature>
<organism evidence="15 16">
    <name type="scientific">Pedobacter psychrophilus</name>
    <dbReference type="NCBI Taxonomy" id="1826909"/>
    <lineage>
        <taxon>Bacteria</taxon>
        <taxon>Pseudomonadati</taxon>
        <taxon>Bacteroidota</taxon>
        <taxon>Sphingobacteriia</taxon>
        <taxon>Sphingobacteriales</taxon>
        <taxon>Sphingobacteriaceae</taxon>
        <taxon>Pedobacter</taxon>
    </lineage>
</organism>
<evidence type="ECO:0000256" key="12">
    <source>
        <dbReference type="ARBA" id="ARBA00023277"/>
    </source>
</evidence>
<dbReference type="CDD" id="cd01174">
    <property type="entry name" value="ribokinase"/>
    <property type="match status" value="1"/>
</dbReference>
<dbReference type="STRING" id="1826909.A5893_09470"/>
<comment type="catalytic activity">
    <reaction evidence="13">
        <text>D-ribose + ATP = D-ribose 5-phosphate + ADP + H(+)</text>
        <dbReference type="Rhea" id="RHEA:13697"/>
        <dbReference type="ChEBI" id="CHEBI:15378"/>
        <dbReference type="ChEBI" id="CHEBI:30616"/>
        <dbReference type="ChEBI" id="CHEBI:47013"/>
        <dbReference type="ChEBI" id="CHEBI:78346"/>
        <dbReference type="ChEBI" id="CHEBI:456216"/>
        <dbReference type="EC" id="2.7.1.15"/>
    </reaction>
</comment>
<evidence type="ECO:0000256" key="4">
    <source>
        <dbReference type="ARBA" id="ARBA00022490"/>
    </source>
</evidence>
<dbReference type="EMBL" id="LWHJ01000027">
    <property type="protein sequence ID" value="OAQ39796.1"/>
    <property type="molecule type" value="Genomic_DNA"/>
</dbReference>
<feature type="binding site" evidence="13">
    <location>
        <position position="185"/>
    </location>
    <ligand>
        <name>ATP</name>
        <dbReference type="ChEBI" id="CHEBI:30616"/>
    </ligand>
</feature>
<keyword evidence="10 13" id="KW-0460">Magnesium</keyword>
<keyword evidence="16" id="KW-1185">Reference proteome</keyword>
<feature type="binding site" evidence="13">
    <location>
        <position position="283"/>
    </location>
    <ligand>
        <name>K(+)</name>
        <dbReference type="ChEBI" id="CHEBI:29103"/>
    </ligand>
</feature>
<accession>A0A179DFH2</accession>
<comment type="similarity">
    <text evidence="13">Belongs to the carbohydrate kinase PfkB family. Ribokinase subfamily.</text>
</comment>
<dbReference type="Pfam" id="PF00294">
    <property type="entry name" value="PfkB"/>
    <property type="match status" value="1"/>
</dbReference>
<comment type="subcellular location">
    <subcellularLocation>
        <location evidence="13">Cytoplasm</location>
    </subcellularLocation>
</comment>
<evidence type="ECO:0000256" key="7">
    <source>
        <dbReference type="ARBA" id="ARBA00022741"/>
    </source>
</evidence>
<dbReference type="GO" id="GO:0046872">
    <property type="term" value="F:metal ion binding"/>
    <property type="evidence" value="ECO:0007669"/>
    <property type="project" value="UniProtKB-KW"/>
</dbReference>
<dbReference type="GO" id="GO:0019303">
    <property type="term" value="P:D-ribose catabolic process"/>
    <property type="evidence" value="ECO:0007669"/>
    <property type="project" value="UniProtKB-UniRule"/>
</dbReference>
<evidence type="ECO:0000313" key="16">
    <source>
        <dbReference type="Proteomes" id="UP000078459"/>
    </source>
</evidence>
<comment type="similarity">
    <text evidence="1">Belongs to the carbohydrate kinase pfkB family.</text>
</comment>
<feature type="binding site" evidence="13">
    <location>
        <position position="288"/>
    </location>
    <ligand>
        <name>K(+)</name>
        <dbReference type="ChEBI" id="CHEBI:29103"/>
    </ligand>
</feature>
<reference evidence="15 16" key="1">
    <citation type="submission" date="2016-04" db="EMBL/GenBank/DDBJ databases">
        <authorList>
            <person name="Evans L.H."/>
            <person name="Alamgir A."/>
            <person name="Owens N."/>
            <person name="Weber N.D."/>
            <person name="Virtaneva K."/>
            <person name="Barbian K."/>
            <person name="Babar A."/>
            <person name="Rosenke K."/>
        </authorList>
    </citation>
    <scope>NUCLEOTIDE SEQUENCE [LARGE SCALE GENOMIC DNA]</scope>
    <source>
        <strain evidence="15 16">CCM 8644</strain>
    </source>
</reference>
<dbReference type="InterPro" id="IPR011877">
    <property type="entry name" value="Ribokinase"/>
</dbReference>
<dbReference type="InterPro" id="IPR011611">
    <property type="entry name" value="PfkB_dom"/>
</dbReference>
<keyword evidence="11 13" id="KW-0630">Potassium</keyword>
<dbReference type="PRINTS" id="PR00990">
    <property type="entry name" value="RIBOKINASE"/>
</dbReference>
<keyword evidence="4 13" id="KW-0963">Cytoplasm</keyword>
<comment type="subunit">
    <text evidence="13">Homodimer.</text>
</comment>
<evidence type="ECO:0000256" key="1">
    <source>
        <dbReference type="ARBA" id="ARBA00005380"/>
    </source>
</evidence>
<evidence type="ECO:0000259" key="14">
    <source>
        <dbReference type="Pfam" id="PF00294"/>
    </source>
</evidence>
<sequence length="307" mass="32251">MDQLNILVVGSSNTDMVIKAAHLPSAGETILGGEFFMNPGGKGANQAVAVARLGGKVSFICKTGNDIFGKQSLQLFQDEGIETFLFSDPHNPSGVALITIDDKAENCIVVASGANATLSPDDLKKADGAISKADFVIMQLEIPLETVVYVADRATELSAKVILNPAPACMLPDHLLEKLYLITPNQTEAEMISGIKVENIEQAKIAASIIHQKGVKNVIITLGQEGALIFSEGQYHHVPALKVSAIDTTAAGDVFNGALCVALAEGKNLIASTEFACKAAAIAVTKLGAQSSIPFRNELSLKQPVIS</sequence>
<comment type="caution">
    <text evidence="13">Lacks conserved residue(s) required for the propagation of feature annotation.</text>
</comment>
<dbReference type="EC" id="2.7.1.15" evidence="2 13"/>
<dbReference type="PANTHER" id="PTHR10584:SF166">
    <property type="entry name" value="RIBOKINASE"/>
    <property type="match status" value="1"/>
</dbReference>
<dbReference type="SUPFAM" id="SSF53613">
    <property type="entry name" value="Ribokinase-like"/>
    <property type="match status" value="1"/>
</dbReference>
<comment type="activity regulation">
    <text evidence="13">Activated by a monovalent cation that binds near, but not in, the active site. The most likely occupant of the site in vivo is potassium. Ion binding induces a conformational change that may alter substrate affinity.</text>
</comment>
<feature type="binding site" evidence="13">
    <location>
        <position position="253"/>
    </location>
    <ligand>
        <name>substrate</name>
    </ligand>
</feature>
<feature type="binding site" evidence="13">
    <location>
        <begin position="41"/>
        <end position="45"/>
    </location>
    <ligand>
        <name>substrate</name>
    </ligand>
</feature>
<comment type="cofactor">
    <cofactor evidence="13">
        <name>Mg(2+)</name>
        <dbReference type="ChEBI" id="CHEBI:18420"/>
    </cofactor>
    <text evidence="13">Requires a divalent cation, most likely magnesium in vivo, as an electrophilic catalyst to aid phosphoryl group transfer. It is the chelate of the metal and the nucleotide that is the actual substrate.</text>
</comment>
<feature type="binding site" evidence="13">
    <location>
        <position position="247"/>
    </location>
    <ligand>
        <name>K(+)</name>
        <dbReference type="ChEBI" id="CHEBI:29103"/>
    </ligand>
</feature>
<dbReference type="NCBIfam" id="TIGR02152">
    <property type="entry name" value="D_ribokin_bact"/>
    <property type="match status" value="1"/>
</dbReference>
<keyword evidence="9 13" id="KW-0067">ATP-binding</keyword>
<dbReference type="RefSeq" id="WP_068822412.1">
    <property type="nucleotide sequence ID" value="NZ_LWHJ01000027.1"/>
</dbReference>
<proteinExistence type="inferred from homology"/>
<dbReference type="OrthoDB" id="9775849at2"/>
<comment type="caution">
    <text evidence="15">The sequence shown here is derived from an EMBL/GenBank/DDBJ whole genome shotgun (WGS) entry which is preliminary data.</text>
</comment>
<feature type="binding site" evidence="13">
    <location>
        <begin position="13"/>
        <end position="15"/>
    </location>
    <ligand>
        <name>substrate</name>
    </ligand>
</feature>
<feature type="binding site" evidence="13">
    <location>
        <position position="292"/>
    </location>
    <ligand>
        <name>K(+)</name>
        <dbReference type="ChEBI" id="CHEBI:29103"/>
    </ligand>
</feature>
<keyword evidence="12 13" id="KW-0119">Carbohydrate metabolism</keyword>
<evidence type="ECO:0000313" key="15">
    <source>
        <dbReference type="EMBL" id="OAQ39796.1"/>
    </source>
</evidence>
<evidence type="ECO:0000256" key="3">
    <source>
        <dbReference type="ARBA" id="ARBA00016943"/>
    </source>
</evidence>
<dbReference type="InterPro" id="IPR002173">
    <property type="entry name" value="Carboh/pur_kinase_PfkB_CS"/>
</dbReference>
<dbReference type="AlphaFoldDB" id="A0A179DFH2"/>
<dbReference type="InterPro" id="IPR002139">
    <property type="entry name" value="Ribo/fructo_kinase"/>
</dbReference>
<dbReference type="PROSITE" id="PS00583">
    <property type="entry name" value="PFKB_KINASES_1"/>
    <property type="match status" value="1"/>
</dbReference>
<dbReference type="Proteomes" id="UP000078459">
    <property type="component" value="Unassembled WGS sequence"/>
</dbReference>
<feature type="binding site" evidence="13">
    <location>
        <position position="141"/>
    </location>
    <ligand>
        <name>substrate</name>
    </ligand>
</feature>
<evidence type="ECO:0000256" key="8">
    <source>
        <dbReference type="ARBA" id="ARBA00022777"/>
    </source>
</evidence>
<keyword evidence="6 13" id="KW-0479">Metal-binding</keyword>
<dbReference type="GO" id="GO:0005829">
    <property type="term" value="C:cytosol"/>
    <property type="evidence" value="ECO:0007669"/>
    <property type="project" value="TreeGrafter"/>
</dbReference>
<evidence type="ECO:0000256" key="13">
    <source>
        <dbReference type="HAMAP-Rule" id="MF_01987"/>
    </source>
</evidence>
<dbReference type="PANTHER" id="PTHR10584">
    <property type="entry name" value="SUGAR KINASE"/>
    <property type="match status" value="1"/>
</dbReference>
<evidence type="ECO:0000256" key="2">
    <source>
        <dbReference type="ARBA" id="ARBA00012035"/>
    </source>
</evidence>
<evidence type="ECO:0000256" key="5">
    <source>
        <dbReference type="ARBA" id="ARBA00022679"/>
    </source>
</evidence>
<evidence type="ECO:0000256" key="10">
    <source>
        <dbReference type="ARBA" id="ARBA00022842"/>
    </source>
</evidence>
<evidence type="ECO:0000256" key="9">
    <source>
        <dbReference type="ARBA" id="ARBA00022840"/>
    </source>
</evidence>
<dbReference type="InterPro" id="IPR029056">
    <property type="entry name" value="Ribokinase-like"/>
</dbReference>
<dbReference type="FunFam" id="3.40.1190.20:FF:000012">
    <property type="entry name" value="Ribokinase"/>
    <property type="match status" value="1"/>
</dbReference>
<reference evidence="15 16" key="2">
    <citation type="submission" date="2016-06" db="EMBL/GenBank/DDBJ databases">
        <title>Pedobacter psychrophilus sp. nov., isolated from Antarctic fragmentary rock.</title>
        <authorList>
            <person name="Svec P."/>
        </authorList>
    </citation>
    <scope>NUCLEOTIDE SEQUENCE [LARGE SCALE GENOMIC DNA]</scope>
    <source>
        <strain evidence="15 16">CCM 8644</strain>
    </source>
</reference>